<dbReference type="InterPro" id="IPR004614">
    <property type="entry name" value="P_AcTrfase"/>
</dbReference>
<dbReference type="EMBL" id="BAAAPW010000006">
    <property type="protein sequence ID" value="GAA2043959.1"/>
    <property type="molecule type" value="Genomic_DNA"/>
</dbReference>
<evidence type="ECO:0000256" key="9">
    <source>
        <dbReference type="ARBA" id="ARBA00022679"/>
    </source>
</evidence>
<evidence type="ECO:0000313" key="17">
    <source>
        <dbReference type="Proteomes" id="UP001501196"/>
    </source>
</evidence>
<dbReference type="Gene3D" id="3.40.50.10950">
    <property type="match status" value="1"/>
</dbReference>
<protein>
    <recommendedName>
        <fullName evidence="7 13">Phosphate acetyltransferase</fullName>
        <ecNumber evidence="6 13">2.3.1.8</ecNumber>
    </recommendedName>
    <alternativeName>
        <fullName evidence="11 13">Phosphotransacetylase</fullName>
    </alternativeName>
</protein>
<dbReference type="InterPro" id="IPR010766">
    <property type="entry name" value="DRTGG"/>
</dbReference>
<keyword evidence="9 13" id="KW-0808">Transferase</keyword>
<evidence type="ECO:0000259" key="15">
    <source>
        <dbReference type="Pfam" id="PF07085"/>
    </source>
</evidence>
<evidence type="ECO:0000256" key="1">
    <source>
        <dbReference type="ARBA" id="ARBA00000705"/>
    </source>
</evidence>
<keyword evidence="8 13" id="KW-0963">Cytoplasm</keyword>
<comment type="similarity">
    <text evidence="5 13">In the N-terminal section; belongs to the CobB/CobQ family.</text>
</comment>
<dbReference type="Gene3D" id="3.40.50.300">
    <property type="entry name" value="P-loop containing nucleotide triphosphate hydrolases"/>
    <property type="match status" value="1"/>
</dbReference>
<proteinExistence type="inferred from homology"/>
<dbReference type="EC" id="2.3.1.8" evidence="6 13"/>
<comment type="subcellular location">
    <subcellularLocation>
        <location evidence="2 13">Cytoplasm</location>
    </subcellularLocation>
</comment>
<evidence type="ECO:0000259" key="14">
    <source>
        <dbReference type="Pfam" id="PF01515"/>
    </source>
</evidence>
<dbReference type="Gene3D" id="3.40.50.10750">
    <property type="entry name" value="Isocitrate/Isopropylmalate dehydrogenase-like"/>
    <property type="match status" value="1"/>
</dbReference>
<sequence>MAHSIYICSAEGNTGKSTVALGTLDTLSRRATRVGVFRPIARSTQERDYVLDLLLAHDGVIDLGYDEAIGVTYEDVHSDPDGALATIVRRFKAIESRCDVVVVIGSDYTDVGSPTELAYNARIAANLGAPVLLVIGGRVTQGRSASERLGYTDARTPDELAQVTELAIEELEREHASLLGVVANRADPDRLDDITAALRAAAGGSAVQRAASATADDREPVAVWAIPEDAYLVAPSMRTVMHAVGGSLYAGDAELLEREALGVVVAAMSMENVLARLADGAVVVVPGDRSEVLLGVLTAHASATFPSISGIVLNGGFPVSETVERLIEGLKSGLPIVQTELASYDTALAITQTRGKLAAESQRKRDTALSLFEKHVDGSELLDRLDVARTDVVTPLMFEYGLLARAREARKHIVLPEGYDDRILRAAATLLARDVADLTILGEEIEVRSRAIGLGLDLSRATVLSNHDHVLVYRFADEYQRRRAHKGVTLERARETVQDVSYFGTMMVELGLADGMVSGAMHTTAHTIRPAFEIIKTKPGVDVVSSVFLMALADRVLVYGDCAIVPDPTAEQLADIAISSALTAEQFGIEPRVAMLSYSTGESGSGADVEKVRRATELVRERAPELPVEGPIQYDAAADAAVARTKLPGSSVAGRATVFIFPDLNTGNNTYKAVQRSAGAVAIGPVLQGLNKPVNDLSRGALVQDIVNTVAITAIQAAS</sequence>
<gene>
    <name evidence="16" type="primary">pta</name>
    <name evidence="16" type="ORF">GCM10009819_33460</name>
</gene>
<dbReference type="Proteomes" id="UP001501196">
    <property type="component" value="Unassembled WGS sequence"/>
</dbReference>
<evidence type="ECO:0000256" key="2">
    <source>
        <dbReference type="ARBA" id="ARBA00004496"/>
    </source>
</evidence>
<dbReference type="InterPro" id="IPR028979">
    <property type="entry name" value="Ser_kin/Pase_Hpr-like_N_sf"/>
</dbReference>
<dbReference type="NCBIfam" id="NF004167">
    <property type="entry name" value="PRK05632.1"/>
    <property type="match status" value="1"/>
</dbReference>
<keyword evidence="17" id="KW-1185">Reference proteome</keyword>
<evidence type="ECO:0000256" key="12">
    <source>
        <dbReference type="ARBA" id="ARBA00049955"/>
    </source>
</evidence>
<evidence type="ECO:0000256" key="7">
    <source>
        <dbReference type="ARBA" id="ARBA00021528"/>
    </source>
</evidence>
<dbReference type="Gene3D" id="3.40.1390.20">
    <property type="entry name" value="HprK N-terminal domain-like"/>
    <property type="match status" value="1"/>
</dbReference>
<comment type="function">
    <text evidence="12 13">Involved in acetate metabolism.</text>
</comment>
<feature type="domain" description="Phosphate acetyl/butaryl transferase" evidence="14">
    <location>
        <begin position="398"/>
        <end position="714"/>
    </location>
</feature>
<dbReference type="Pfam" id="PF01515">
    <property type="entry name" value="PTA_PTB"/>
    <property type="match status" value="1"/>
</dbReference>
<evidence type="ECO:0000256" key="6">
    <source>
        <dbReference type="ARBA" id="ARBA00012707"/>
    </source>
</evidence>
<dbReference type="InterPro" id="IPR027417">
    <property type="entry name" value="P-loop_NTPase"/>
</dbReference>
<dbReference type="NCBIfam" id="TIGR00651">
    <property type="entry name" value="pta"/>
    <property type="match status" value="1"/>
</dbReference>
<evidence type="ECO:0000256" key="11">
    <source>
        <dbReference type="ARBA" id="ARBA00031108"/>
    </source>
</evidence>
<dbReference type="RefSeq" id="WP_344377452.1">
    <property type="nucleotide sequence ID" value="NZ_BAAAPW010000006.1"/>
</dbReference>
<dbReference type="InterPro" id="IPR050500">
    <property type="entry name" value="Phos_Acetyltrans/Butyryltrans"/>
</dbReference>
<comment type="catalytic activity">
    <reaction evidence="1 13">
        <text>acetyl-CoA + phosphate = acetyl phosphate + CoA</text>
        <dbReference type="Rhea" id="RHEA:19521"/>
        <dbReference type="ChEBI" id="CHEBI:22191"/>
        <dbReference type="ChEBI" id="CHEBI:43474"/>
        <dbReference type="ChEBI" id="CHEBI:57287"/>
        <dbReference type="ChEBI" id="CHEBI:57288"/>
        <dbReference type="EC" id="2.3.1.8"/>
    </reaction>
</comment>
<feature type="domain" description="DRTGG" evidence="15">
    <location>
        <begin position="240"/>
        <end position="352"/>
    </location>
</feature>
<evidence type="ECO:0000256" key="3">
    <source>
        <dbReference type="ARBA" id="ARBA00004989"/>
    </source>
</evidence>
<evidence type="ECO:0000256" key="8">
    <source>
        <dbReference type="ARBA" id="ARBA00022490"/>
    </source>
</evidence>
<dbReference type="InterPro" id="IPR042112">
    <property type="entry name" value="P_AcTrfase_dom2"/>
</dbReference>
<dbReference type="SUPFAM" id="SSF75138">
    <property type="entry name" value="HprK N-terminal domain-like"/>
    <property type="match status" value="1"/>
</dbReference>
<dbReference type="PANTHER" id="PTHR43356:SF3">
    <property type="entry name" value="PHOSPHATE ACETYLTRANSFERASE"/>
    <property type="match status" value="1"/>
</dbReference>
<accession>A0ABN2UUC1</accession>
<dbReference type="InterPro" id="IPR016475">
    <property type="entry name" value="P-Actrans_bac"/>
</dbReference>
<dbReference type="Pfam" id="PF13500">
    <property type="entry name" value="AAA_26"/>
    <property type="match status" value="1"/>
</dbReference>
<comment type="similarity">
    <text evidence="4 13">In the C-terminal section; belongs to the phosphate acetyltransferase and butyryltransferase family.</text>
</comment>
<keyword evidence="10 13" id="KW-0012">Acyltransferase</keyword>
<dbReference type="PIRSF" id="PIRSF006107">
    <property type="entry name" value="PhpActrans_proteobac"/>
    <property type="match status" value="1"/>
</dbReference>
<name>A0ABN2UUC1_9MICO</name>
<reference evidence="16 17" key="1">
    <citation type="journal article" date="2019" name="Int. J. Syst. Evol. Microbiol.">
        <title>The Global Catalogue of Microorganisms (GCM) 10K type strain sequencing project: providing services to taxonomists for standard genome sequencing and annotation.</title>
        <authorList>
            <consortium name="The Broad Institute Genomics Platform"/>
            <consortium name="The Broad Institute Genome Sequencing Center for Infectious Disease"/>
            <person name="Wu L."/>
            <person name="Ma J."/>
        </authorList>
    </citation>
    <scope>NUCLEOTIDE SEQUENCE [LARGE SCALE GENOMIC DNA]</scope>
    <source>
        <strain evidence="16 17">JCM 15672</strain>
    </source>
</reference>
<dbReference type="InterPro" id="IPR042113">
    <property type="entry name" value="P_AcTrfase_dom1"/>
</dbReference>
<evidence type="ECO:0000256" key="10">
    <source>
        <dbReference type="ARBA" id="ARBA00023315"/>
    </source>
</evidence>
<organism evidence="16 17">
    <name type="scientific">Agromyces tropicus</name>
    <dbReference type="NCBI Taxonomy" id="555371"/>
    <lineage>
        <taxon>Bacteria</taxon>
        <taxon>Bacillati</taxon>
        <taxon>Actinomycetota</taxon>
        <taxon>Actinomycetes</taxon>
        <taxon>Micrococcales</taxon>
        <taxon>Microbacteriaceae</taxon>
        <taxon>Agromyces</taxon>
    </lineage>
</organism>
<dbReference type="NCBIfam" id="NF007233">
    <property type="entry name" value="PRK09653.1"/>
    <property type="match status" value="1"/>
</dbReference>
<dbReference type="SUPFAM" id="SSF53659">
    <property type="entry name" value="Isocitrate/Isopropylmalate dehydrogenase-like"/>
    <property type="match status" value="1"/>
</dbReference>
<dbReference type="InterPro" id="IPR002505">
    <property type="entry name" value="PTA_PTB"/>
</dbReference>
<dbReference type="Pfam" id="PF07085">
    <property type="entry name" value="DRTGG"/>
    <property type="match status" value="1"/>
</dbReference>
<dbReference type="PANTHER" id="PTHR43356">
    <property type="entry name" value="PHOSPHATE ACETYLTRANSFERASE"/>
    <property type="match status" value="1"/>
</dbReference>
<evidence type="ECO:0000256" key="5">
    <source>
        <dbReference type="ARBA" id="ARBA00009786"/>
    </source>
</evidence>
<comment type="caution">
    <text evidence="16">The sequence shown here is derived from an EMBL/GenBank/DDBJ whole genome shotgun (WGS) entry which is preliminary data.</text>
</comment>
<evidence type="ECO:0000256" key="13">
    <source>
        <dbReference type="PIRNR" id="PIRNR006107"/>
    </source>
</evidence>
<evidence type="ECO:0000256" key="4">
    <source>
        <dbReference type="ARBA" id="ARBA00008756"/>
    </source>
</evidence>
<comment type="pathway">
    <text evidence="3 13">Metabolic intermediate biosynthesis; acetyl-CoA biosynthesis; acetyl-CoA from acetate: step 2/2.</text>
</comment>
<dbReference type="SUPFAM" id="SSF52540">
    <property type="entry name" value="P-loop containing nucleoside triphosphate hydrolases"/>
    <property type="match status" value="1"/>
</dbReference>
<evidence type="ECO:0000313" key="16">
    <source>
        <dbReference type="EMBL" id="GAA2043959.1"/>
    </source>
</evidence>
<comment type="domain">
    <text evidence="13">The N-terminal region seems to be important for proper quaternary structure. The C-terminal region contains the substrate-binding site.</text>
</comment>